<dbReference type="PROSITE" id="PS51257">
    <property type="entry name" value="PROKAR_LIPOPROTEIN"/>
    <property type="match status" value="1"/>
</dbReference>
<accession>A0A3B0WYI4</accession>
<feature type="non-terminal residue" evidence="1">
    <location>
        <position position="31"/>
    </location>
</feature>
<dbReference type="AlphaFoldDB" id="A0A3B0WYI4"/>
<gene>
    <name evidence="1" type="ORF">MNBD_GAMMA07-66</name>
</gene>
<proteinExistence type="predicted"/>
<dbReference type="EMBL" id="UOFF01000104">
    <property type="protein sequence ID" value="VAW55727.1"/>
    <property type="molecule type" value="Genomic_DNA"/>
</dbReference>
<name>A0A3B0WYI4_9ZZZZ</name>
<protein>
    <submittedName>
        <fullName evidence="1">Uncharacterized protein</fullName>
    </submittedName>
</protein>
<organism evidence="1">
    <name type="scientific">hydrothermal vent metagenome</name>
    <dbReference type="NCBI Taxonomy" id="652676"/>
    <lineage>
        <taxon>unclassified sequences</taxon>
        <taxon>metagenomes</taxon>
        <taxon>ecological metagenomes</taxon>
    </lineage>
</organism>
<evidence type="ECO:0000313" key="1">
    <source>
        <dbReference type="EMBL" id="VAW55727.1"/>
    </source>
</evidence>
<sequence length="31" mass="3505">MTLFLRATTLLCLSLSFYGCSFDERIVSDDS</sequence>
<reference evidence="1" key="1">
    <citation type="submission" date="2018-06" db="EMBL/GenBank/DDBJ databases">
        <authorList>
            <person name="Zhirakovskaya E."/>
        </authorList>
    </citation>
    <scope>NUCLEOTIDE SEQUENCE</scope>
</reference>